<dbReference type="Pfam" id="PF00120">
    <property type="entry name" value="Gln-synt_C"/>
    <property type="match status" value="1"/>
</dbReference>
<dbReference type="SMART" id="SM01230">
    <property type="entry name" value="Gln-synt_C"/>
    <property type="match status" value="1"/>
</dbReference>
<dbReference type="GO" id="GO:0005737">
    <property type="term" value="C:cytoplasm"/>
    <property type="evidence" value="ECO:0007669"/>
    <property type="project" value="TreeGrafter"/>
</dbReference>
<proteinExistence type="inferred from homology"/>
<evidence type="ECO:0000313" key="8">
    <source>
        <dbReference type="Proteomes" id="UP000095280"/>
    </source>
</evidence>
<evidence type="ECO:0000259" key="7">
    <source>
        <dbReference type="SMART" id="SM01230"/>
    </source>
</evidence>
<evidence type="ECO:0000256" key="2">
    <source>
        <dbReference type="ARBA" id="ARBA00037583"/>
    </source>
</evidence>
<dbReference type="GO" id="GO:0016020">
    <property type="term" value="C:membrane"/>
    <property type="evidence" value="ECO:0007669"/>
    <property type="project" value="TreeGrafter"/>
</dbReference>
<keyword evidence="8" id="KW-1185">Reference proteome</keyword>
<dbReference type="AlphaFoldDB" id="A0A1I8FNI3"/>
<reference evidence="9" key="1">
    <citation type="submission" date="2016-11" db="UniProtKB">
        <authorList>
            <consortium name="WormBaseParasite"/>
        </authorList>
    </citation>
    <scope>IDENTIFICATION</scope>
</reference>
<dbReference type="WBParaSite" id="maker-unitig_42102-snap-gene-0.2-mRNA-1">
    <property type="protein sequence ID" value="maker-unitig_42102-snap-gene-0.2-mRNA-1"/>
    <property type="gene ID" value="maker-unitig_42102-snap-gene-0.2"/>
</dbReference>
<dbReference type="PANTHER" id="PTHR43407">
    <property type="entry name" value="GLUTAMINE SYNTHETASE"/>
    <property type="match status" value="1"/>
</dbReference>
<evidence type="ECO:0000256" key="6">
    <source>
        <dbReference type="RuleBase" id="RU000384"/>
    </source>
</evidence>
<dbReference type="Proteomes" id="UP000095280">
    <property type="component" value="Unplaced"/>
</dbReference>
<dbReference type="GO" id="GO:0004356">
    <property type="term" value="F:glutamine synthetase activity"/>
    <property type="evidence" value="ECO:0007669"/>
    <property type="project" value="InterPro"/>
</dbReference>
<evidence type="ECO:0000256" key="1">
    <source>
        <dbReference type="ARBA" id="ARBA00009897"/>
    </source>
</evidence>
<sequence length="263" mass="29362">MLGTSGCGNAIVKARLEHAANLHGSIRGPVRRCALQMFRSRHWETIPTDTRYICKQAIKQMNNIGLEVLATYEIEFRLFKLKDGQPAWQPCSTATPSCSAKSSRSSPIWSVAVAQRGLHVEVMFAAQRVRRSGLIHDEASFLDRRATGWHLNLSLWTSGNRLNNIFHAADSSSKQLSTTATDCGQLANGELLPTAAHALGRQPKCDYGVDNRMTTFRLQTQRKETSRVESRIVSSACNPYLALWRRLSCRIWMESSAISGLTR</sequence>
<name>A0A1I8FNI3_9PLAT</name>
<comment type="similarity">
    <text evidence="1 6">Belongs to the glutamine synthetase family.</text>
</comment>
<protein>
    <recommendedName>
        <fullName evidence="4">Lengsin</fullName>
    </recommendedName>
    <alternativeName>
        <fullName evidence="5">Glutamate-ammonia ligase domain-containing protein 1</fullName>
    </alternativeName>
</protein>
<dbReference type="Gene3D" id="3.30.590.10">
    <property type="entry name" value="Glutamine synthetase/guanido kinase, catalytic domain"/>
    <property type="match status" value="1"/>
</dbReference>
<evidence type="ECO:0000256" key="3">
    <source>
        <dbReference type="ARBA" id="ARBA00038790"/>
    </source>
</evidence>
<evidence type="ECO:0000256" key="4">
    <source>
        <dbReference type="ARBA" id="ARBA00039404"/>
    </source>
</evidence>
<feature type="domain" description="GS catalytic" evidence="7">
    <location>
        <begin position="47"/>
        <end position="250"/>
    </location>
</feature>
<dbReference type="InterPro" id="IPR014746">
    <property type="entry name" value="Gln_synth/guanido_kin_cat_dom"/>
</dbReference>
<dbReference type="InterPro" id="IPR008146">
    <property type="entry name" value="Gln_synth_cat_dom"/>
</dbReference>
<dbReference type="GO" id="GO:0006542">
    <property type="term" value="P:glutamine biosynthetic process"/>
    <property type="evidence" value="ECO:0007669"/>
    <property type="project" value="TreeGrafter"/>
</dbReference>
<accession>A0A1I8FNI3</accession>
<evidence type="ECO:0000256" key="5">
    <source>
        <dbReference type="ARBA" id="ARBA00042675"/>
    </source>
</evidence>
<evidence type="ECO:0000313" key="9">
    <source>
        <dbReference type="WBParaSite" id="maker-unitig_42102-snap-gene-0.2-mRNA-1"/>
    </source>
</evidence>
<comment type="function">
    <text evidence="2">May act as a component of the cytoskeleton or as a chaperone for the reorganization of intermediate filament proteins during terminal differentiation in the lens. Does not seem to have enzymatic activity.</text>
</comment>
<dbReference type="SUPFAM" id="SSF55931">
    <property type="entry name" value="Glutamine synthetase/guanido kinase"/>
    <property type="match status" value="1"/>
</dbReference>
<dbReference type="PANTHER" id="PTHR43407:SF1">
    <property type="entry name" value="LENGSIN"/>
    <property type="match status" value="1"/>
</dbReference>
<dbReference type="GO" id="GO:0019740">
    <property type="term" value="P:nitrogen utilization"/>
    <property type="evidence" value="ECO:0007669"/>
    <property type="project" value="TreeGrafter"/>
</dbReference>
<organism evidence="8 9">
    <name type="scientific">Macrostomum lignano</name>
    <dbReference type="NCBI Taxonomy" id="282301"/>
    <lineage>
        <taxon>Eukaryota</taxon>
        <taxon>Metazoa</taxon>
        <taxon>Spiralia</taxon>
        <taxon>Lophotrochozoa</taxon>
        <taxon>Platyhelminthes</taxon>
        <taxon>Rhabditophora</taxon>
        <taxon>Macrostomorpha</taxon>
        <taxon>Macrostomida</taxon>
        <taxon>Macrostomidae</taxon>
        <taxon>Macrostomum</taxon>
    </lineage>
</organism>
<comment type="subunit">
    <text evidence="3">Dodecamer. Interacts with BFSP2 and VIM.</text>
</comment>